<dbReference type="RefSeq" id="WP_406580157.1">
    <property type="nucleotide sequence ID" value="NZ_JBJHQH010000005.1"/>
</dbReference>
<evidence type="ECO:0000256" key="1">
    <source>
        <dbReference type="SAM" id="MobiDB-lite"/>
    </source>
</evidence>
<dbReference type="Proteomes" id="UP001623041">
    <property type="component" value="Unassembled WGS sequence"/>
</dbReference>
<comment type="caution">
    <text evidence="2">The sequence shown here is derived from an EMBL/GenBank/DDBJ whole genome shotgun (WGS) entry which is preliminary data.</text>
</comment>
<evidence type="ECO:0000313" key="3">
    <source>
        <dbReference type="Proteomes" id="UP001623041"/>
    </source>
</evidence>
<evidence type="ECO:0000313" key="2">
    <source>
        <dbReference type="EMBL" id="MFK9091515.1"/>
    </source>
</evidence>
<organism evidence="2 3">
    <name type="scientific">Bacillus salipaludis</name>
    <dbReference type="NCBI Taxonomy" id="2547811"/>
    <lineage>
        <taxon>Bacteria</taxon>
        <taxon>Bacillati</taxon>
        <taxon>Bacillota</taxon>
        <taxon>Bacilli</taxon>
        <taxon>Bacillales</taxon>
        <taxon>Bacillaceae</taxon>
        <taxon>Bacillus</taxon>
    </lineage>
</organism>
<feature type="region of interest" description="Disordered" evidence="1">
    <location>
        <begin position="1"/>
        <end position="50"/>
    </location>
</feature>
<keyword evidence="3" id="KW-1185">Reference proteome</keyword>
<reference evidence="2 3" key="1">
    <citation type="submission" date="2024-11" db="EMBL/GenBank/DDBJ databases">
        <authorList>
            <person name="Lucas J.A."/>
        </authorList>
    </citation>
    <scope>NUCLEOTIDE SEQUENCE [LARGE SCALE GENOMIC DNA]</scope>
    <source>
        <strain evidence="2 3">Z 5.4</strain>
    </source>
</reference>
<protein>
    <submittedName>
        <fullName evidence="2">Uncharacterized protein</fullName>
    </submittedName>
</protein>
<proteinExistence type="predicted"/>
<name>A0ABW8RH06_9BACI</name>
<dbReference type="EMBL" id="JBJHQH010000005">
    <property type="protein sequence ID" value="MFK9091515.1"/>
    <property type="molecule type" value="Genomic_DNA"/>
</dbReference>
<gene>
    <name evidence="2" type="ORF">ACJEBI_08480</name>
</gene>
<feature type="compositionally biased region" description="Basic and acidic residues" evidence="1">
    <location>
        <begin position="34"/>
        <end position="50"/>
    </location>
</feature>
<sequence>MKKNEKLKSADNSSMAQNFDEVKELGKQMKKAKTGTELKEERNKTQDPLQ</sequence>
<accession>A0ABW8RH06</accession>